<evidence type="ECO:0000256" key="1">
    <source>
        <dbReference type="SAM" id="MobiDB-lite"/>
    </source>
</evidence>
<dbReference type="OrthoDB" id="9816402at2"/>
<dbReference type="InterPro" id="IPR005625">
    <property type="entry name" value="PepSY-ass_TM"/>
</dbReference>
<evidence type="ECO:0000313" key="3">
    <source>
        <dbReference type="EMBL" id="OWQ92285.1"/>
    </source>
</evidence>
<sequence length="391" mass="42959">MTARKFWTQCHWLLGITAGSLLLLIGLSGAVLAFREEVLDLLNPGGRHVAARAAPTATPDAFLRALSVQLPHERVGTLALYAEPGRAARAILEPRRGERRGDTVYLNPYDGELLPALQGAAFFEFAESLHRWLLLPREPGRIAAGVLAIGLLLLSLSGLYLRWPRDWRQVAAWWHVDRRLDGRALWRRLHLVAGTACLVMYVALTATGLFWSFDAVRDPVSAWLGEPRTPRATAPRPTAVTSSDTSDTSTPKRAPALASVDVAWRAFERAAQPGGWSEAIVRVPTSAKASILFTWMDTAPAHERARNRMTVRAETGEIAKDERHAAKPLGARALAAVYPLHMGSLFGLPGRIVMFLAALMLPAFTVTGWWLYLGRRKLARQAAAKRLARAA</sequence>
<keyword evidence="2" id="KW-0472">Membrane</keyword>
<keyword evidence="2" id="KW-0812">Transmembrane</keyword>
<accession>A0A246JI86</accession>
<dbReference type="Pfam" id="PF03929">
    <property type="entry name" value="PepSY_TM"/>
    <property type="match status" value="1"/>
</dbReference>
<dbReference type="PANTHER" id="PTHR34219:SF3">
    <property type="entry name" value="BLL7967 PROTEIN"/>
    <property type="match status" value="1"/>
</dbReference>
<feature type="transmembrane region" description="Helical" evidence="2">
    <location>
        <begin position="189"/>
        <end position="213"/>
    </location>
</feature>
<proteinExistence type="predicted"/>
<keyword evidence="4" id="KW-1185">Reference proteome</keyword>
<feature type="region of interest" description="Disordered" evidence="1">
    <location>
        <begin position="226"/>
        <end position="252"/>
    </location>
</feature>
<comment type="caution">
    <text evidence="3">The sequence shown here is derived from an EMBL/GenBank/DDBJ whole genome shotgun (WGS) entry which is preliminary data.</text>
</comment>
<reference evidence="3 4" key="1">
    <citation type="journal article" date="2008" name="Int. J. Syst. Evol. Microbiol.">
        <title>Description of Roseateles aquatilis sp. nov. and Roseateles terrae sp. nov., in the class Betaproteobacteria, and emended description of the genus Roseateles.</title>
        <authorList>
            <person name="Gomila M."/>
            <person name="Bowien B."/>
            <person name="Falsen E."/>
            <person name="Moore E.R."/>
            <person name="Lalucat J."/>
        </authorList>
    </citation>
    <scope>NUCLEOTIDE SEQUENCE [LARGE SCALE GENOMIC DNA]</scope>
    <source>
        <strain evidence="3 4">CCUG 48205</strain>
    </source>
</reference>
<feature type="transmembrane region" description="Helical" evidence="2">
    <location>
        <begin position="12"/>
        <end position="34"/>
    </location>
</feature>
<dbReference type="RefSeq" id="WP_088384360.1">
    <property type="nucleotide sequence ID" value="NZ_NIOF01000002.1"/>
</dbReference>
<keyword evidence="2" id="KW-1133">Transmembrane helix</keyword>
<dbReference type="AlphaFoldDB" id="A0A246JI86"/>
<evidence type="ECO:0008006" key="5">
    <source>
        <dbReference type="Google" id="ProtNLM"/>
    </source>
</evidence>
<dbReference type="PANTHER" id="PTHR34219">
    <property type="entry name" value="IRON-REGULATED INNER MEMBRANE PROTEIN-RELATED"/>
    <property type="match status" value="1"/>
</dbReference>
<evidence type="ECO:0000313" key="4">
    <source>
        <dbReference type="Proteomes" id="UP000197468"/>
    </source>
</evidence>
<feature type="transmembrane region" description="Helical" evidence="2">
    <location>
        <begin position="352"/>
        <end position="372"/>
    </location>
</feature>
<dbReference type="EMBL" id="NIOF01000002">
    <property type="protein sequence ID" value="OWQ92285.1"/>
    <property type="molecule type" value="Genomic_DNA"/>
</dbReference>
<feature type="compositionally biased region" description="Low complexity" evidence="1">
    <location>
        <begin position="230"/>
        <end position="249"/>
    </location>
</feature>
<evidence type="ECO:0000256" key="2">
    <source>
        <dbReference type="SAM" id="Phobius"/>
    </source>
</evidence>
<gene>
    <name evidence="3" type="ORF">CDN99_08100</name>
</gene>
<protein>
    <recommendedName>
        <fullName evidence="5">PepSY domain-containing protein</fullName>
    </recommendedName>
</protein>
<organism evidence="3 4">
    <name type="scientific">Roseateles aquatilis</name>
    <dbReference type="NCBI Taxonomy" id="431061"/>
    <lineage>
        <taxon>Bacteria</taxon>
        <taxon>Pseudomonadati</taxon>
        <taxon>Pseudomonadota</taxon>
        <taxon>Betaproteobacteria</taxon>
        <taxon>Burkholderiales</taxon>
        <taxon>Sphaerotilaceae</taxon>
        <taxon>Roseateles</taxon>
    </lineage>
</organism>
<name>A0A246JI86_9BURK</name>
<dbReference type="Proteomes" id="UP000197468">
    <property type="component" value="Unassembled WGS sequence"/>
</dbReference>
<feature type="transmembrane region" description="Helical" evidence="2">
    <location>
        <begin position="142"/>
        <end position="161"/>
    </location>
</feature>